<dbReference type="PROSITE" id="PS50977">
    <property type="entry name" value="HTH_TETR_2"/>
    <property type="match status" value="1"/>
</dbReference>
<gene>
    <name evidence="4" type="ORF">N7E60_13660</name>
</gene>
<dbReference type="InterPro" id="IPR054422">
    <property type="entry name" value="TetR-like_HI_0893_C"/>
</dbReference>
<dbReference type="Proteomes" id="UP001164676">
    <property type="component" value="Chromosome"/>
</dbReference>
<dbReference type="InterPro" id="IPR023772">
    <property type="entry name" value="DNA-bd_HTH_TetR-type_CS"/>
</dbReference>
<sequence length="199" mass="23019">MNERSFTINTMHSMDKRTQILSATEQLIATRGLDKVSMQQVAKHAGVAAGTIYRYFDDKDDLLRQLSAHLMMQCATHIQHGVKDEPTLRDQFERLWRNTWHMMLQRDHLLLSRDQFEALPRDDHAHTQQERIAFADLYRVIQQGKDQRLFKPMDDDVLITLGLEPAVCLARKQVRGVITLNDDAIADAIRACWDAISLH</sequence>
<dbReference type="Gene3D" id="1.10.357.10">
    <property type="entry name" value="Tetracycline Repressor, domain 2"/>
    <property type="match status" value="1"/>
</dbReference>
<feature type="DNA-binding region" description="H-T-H motif" evidence="2">
    <location>
        <begin position="37"/>
        <end position="56"/>
    </location>
</feature>
<dbReference type="PANTHER" id="PTHR30055">
    <property type="entry name" value="HTH-TYPE TRANSCRIPTIONAL REGULATOR RUTR"/>
    <property type="match status" value="1"/>
</dbReference>
<dbReference type="Pfam" id="PF22604">
    <property type="entry name" value="TetR_HI_0893_C"/>
    <property type="match status" value="1"/>
</dbReference>
<evidence type="ECO:0000313" key="4">
    <source>
        <dbReference type="EMBL" id="WBA14697.1"/>
    </source>
</evidence>
<proteinExistence type="predicted"/>
<evidence type="ECO:0000256" key="2">
    <source>
        <dbReference type="PROSITE-ProRule" id="PRU00335"/>
    </source>
</evidence>
<organism evidence="4 5">
    <name type="scientific">Salinivibrio proteolyticus</name>
    <dbReference type="NCBI Taxonomy" id="334715"/>
    <lineage>
        <taxon>Bacteria</taxon>
        <taxon>Pseudomonadati</taxon>
        <taxon>Pseudomonadota</taxon>
        <taxon>Gammaproteobacteria</taxon>
        <taxon>Vibrionales</taxon>
        <taxon>Vibrionaceae</taxon>
        <taxon>Salinivibrio</taxon>
    </lineage>
</organism>
<dbReference type="EMBL" id="CP114584">
    <property type="protein sequence ID" value="WBA14697.1"/>
    <property type="molecule type" value="Genomic_DNA"/>
</dbReference>
<dbReference type="InterPro" id="IPR050109">
    <property type="entry name" value="HTH-type_TetR-like_transc_reg"/>
</dbReference>
<evidence type="ECO:0000313" key="5">
    <source>
        <dbReference type="Proteomes" id="UP001164676"/>
    </source>
</evidence>
<dbReference type="SUPFAM" id="SSF46689">
    <property type="entry name" value="Homeodomain-like"/>
    <property type="match status" value="1"/>
</dbReference>
<name>A0ABY7LDJ3_9GAMM</name>
<keyword evidence="1 2" id="KW-0238">DNA-binding</keyword>
<evidence type="ECO:0000259" key="3">
    <source>
        <dbReference type="PROSITE" id="PS50977"/>
    </source>
</evidence>
<reference evidence="4" key="1">
    <citation type="submission" date="2022-09" db="EMBL/GenBank/DDBJ databases">
        <authorList>
            <person name="Li Z.-J."/>
        </authorList>
    </citation>
    <scope>NUCLEOTIDE SEQUENCE</scope>
    <source>
        <strain evidence="4">TGB10</strain>
    </source>
</reference>
<protein>
    <submittedName>
        <fullName evidence="4">TetR/AcrR family transcriptional regulator</fullName>
    </submittedName>
</protein>
<accession>A0ABY7LDJ3</accession>
<dbReference type="InterPro" id="IPR009057">
    <property type="entry name" value="Homeodomain-like_sf"/>
</dbReference>
<dbReference type="RefSeq" id="WP_269597761.1">
    <property type="nucleotide sequence ID" value="NZ_CP114584.1"/>
</dbReference>
<evidence type="ECO:0000256" key="1">
    <source>
        <dbReference type="ARBA" id="ARBA00023125"/>
    </source>
</evidence>
<feature type="domain" description="HTH tetR-type" evidence="3">
    <location>
        <begin position="14"/>
        <end position="74"/>
    </location>
</feature>
<dbReference type="InterPro" id="IPR001647">
    <property type="entry name" value="HTH_TetR"/>
</dbReference>
<keyword evidence="5" id="KW-1185">Reference proteome</keyword>
<dbReference type="Pfam" id="PF00440">
    <property type="entry name" value="TetR_N"/>
    <property type="match status" value="1"/>
</dbReference>
<dbReference type="PRINTS" id="PR00455">
    <property type="entry name" value="HTHTETR"/>
</dbReference>
<dbReference type="PROSITE" id="PS01081">
    <property type="entry name" value="HTH_TETR_1"/>
    <property type="match status" value="1"/>
</dbReference>
<dbReference type="PANTHER" id="PTHR30055:SF207">
    <property type="entry name" value="HTH-TYPE TRANSCRIPTIONAL REPRESSOR FATR"/>
    <property type="match status" value="1"/>
</dbReference>